<dbReference type="InterPro" id="IPR052018">
    <property type="entry name" value="PHP_domain"/>
</dbReference>
<dbReference type="STRING" id="1910958.BTM30_08000"/>
<dbReference type="Gene3D" id="3.20.20.140">
    <property type="entry name" value="Metal-dependent hydrolases"/>
    <property type="match status" value="1"/>
</dbReference>
<dbReference type="GO" id="GO:0004534">
    <property type="term" value="F:5'-3' RNA exonuclease activity"/>
    <property type="evidence" value="ECO:0007669"/>
    <property type="project" value="TreeGrafter"/>
</dbReference>
<reference evidence="3" key="1">
    <citation type="submission" date="2018-03" db="EMBL/GenBank/DDBJ databases">
        <title>Ecological and genomic features of two cosmopolitan and abundant freshwater picocyanobacteria.</title>
        <authorList>
            <person name="Cabello-Yeves P.J."/>
            <person name="Picazo A."/>
            <person name="Camacho A."/>
            <person name="Callieri C."/>
            <person name="Rosselli R."/>
            <person name="Roda-Garcia J."/>
            <person name="Coutinho F.H."/>
            <person name="Rodriguez-Valera F."/>
        </authorList>
    </citation>
    <scope>NUCLEOTIDE SEQUENCE [LARGE SCALE GENOMIC DNA]</scope>
    <source>
        <strain evidence="3">Tous</strain>
    </source>
</reference>
<dbReference type="EMBL" id="PXVC01000023">
    <property type="protein sequence ID" value="PSI01687.1"/>
    <property type="molecule type" value="Genomic_DNA"/>
</dbReference>
<gene>
    <name evidence="2" type="ORF">C7K08_06725</name>
</gene>
<dbReference type="PANTHER" id="PTHR42924">
    <property type="entry name" value="EXONUCLEASE"/>
    <property type="match status" value="1"/>
</dbReference>
<dbReference type="AlphaFoldDB" id="A0A2P7EEN7"/>
<feature type="domain" description="Polymerase/histidinol phosphatase N-terminal" evidence="1">
    <location>
        <begin position="23"/>
        <end position="94"/>
    </location>
</feature>
<dbReference type="RefSeq" id="WP_106499875.1">
    <property type="nucleotide sequence ID" value="NZ_PXVC01000023.1"/>
</dbReference>
<dbReference type="InterPro" id="IPR003141">
    <property type="entry name" value="Pol/His_phosphatase_N"/>
</dbReference>
<keyword evidence="3" id="KW-1185">Reference proteome</keyword>
<comment type="caution">
    <text evidence="2">The sequence shown here is derived from an EMBL/GenBank/DDBJ whole genome shotgun (WGS) entry which is preliminary data.</text>
</comment>
<dbReference type="InterPro" id="IPR016195">
    <property type="entry name" value="Pol/histidinol_Pase-like"/>
</dbReference>
<organism evidence="2 3">
    <name type="scientific">Synechococcus lacustris str. Tous</name>
    <dbReference type="NCBI Taxonomy" id="1910958"/>
    <lineage>
        <taxon>Bacteria</taxon>
        <taxon>Bacillati</taxon>
        <taxon>Cyanobacteriota</taxon>
        <taxon>Cyanophyceae</taxon>
        <taxon>Synechococcales</taxon>
        <taxon>Synechococcaceae</taxon>
        <taxon>Synechococcus</taxon>
    </lineage>
</organism>
<protein>
    <submittedName>
        <fullName evidence="2">Phosphatase</fullName>
    </submittedName>
</protein>
<proteinExistence type="predicted"/>
<dbReference type="SUPFAM" id="SSF89550">
    <property type="entry name" value="PHP domain-like"/>
    <property type="match status" value="1"/>
</dbReference>
<name>A0A2P7EEN7_9SYNE</name>
<dbReference type="Pfam" id="PF02811">
    <property type="entry name" value="PHP"/>
    <property type="match status" value="1"/>
</dbReference>
<evidence type="ECO:0000313" key="2">
    <source>
        <dbReference type="EMBL" id="PSI01687.1"/>
    </source>
</evidence>
<dbReference type="InterPro" id="IPR004013">
    <property type="entry name" value="PHP_dom"/>
</dbReference>
<dbReference type="GO" id="GO:0035312">
    <property type="term" value="F:5'-3' DNA exonuclease activity"/>
    <property type="evidence" value="ECO:0007669"/>
    <property type="project" value="TreeGrafter"/>
</dbReference>
<evidence type="ECO:0000313" key="3">
    <source>
        <dbReference type="Proteomes" id="UP000240206"/>
    </source>
</evidence>
<accession>A0A2P7EEN7</accession>
<dbReference type="PANTHER" id="PTHR42924:SF3">
    <property type="entry name" value="POLYMERASE_HISTIDINOL PHOSPHATASE N-TERMINAL DOMAIN-CONTAINING PROTEIN"/>
    <property type="match status" value="1"/>
</dbReference>
<evidence type="ECO:0000259" key="1">
    <source>
        <dbReference type="SMART" id="SM00481"/>
    </source>
</evidence>
<dbReference type="Proteomes" id="UP000240206">
    <property type="component" value="Unassembled WGS sequence"/>
</dbReference>
<sequence>MPFKHPLRAVLEQVTATTCPKRFNFHCHTLCSDGSLTPEALADEAVKIGLEHFAVTDHHSLEAYPLVQKRLDYHRSAGSNVPKLWTGTEVSCVLENCLVHVLALGYEPNHGAMEPYLQGDTVVGEQLGAAAVVEAIQAANGLALLAHPARYRINFKLLMRAASELGFDGAETWYDYEMQPRWRPSEHVCERVADLAMDLNFLQSCGTDSHGLSLLGR</sequence>
<dbReference type="SMART" id="SM00481">
    <property type="entry name" value="POLIIIAc"/>
    <property type="match status" value="1"/>
</dbReference>
<dbReference type="CDD" id="cd07438">
    <property type="entry name" value="PHP_HisPPase_AMP"/>
    <property type="match status" value="1"/>
</dbReference>